<evidence type="ECO:0000313" key="1">
    <source>
        <dbReference type="EMBL" id="QGZ33940.1"/>
    </source>
</evidence>
<dbReference type="RefSeq" id="WP_158192930.1">
    <property type="nucleotide sequence ID" value="NZ_CP046908.1"/>
</dbReference>
<protein>
    <submittedName>
        <fullName evidence="1">Uncharacterized protein</fullName>
    </submittedName>
</protein>
<accession>A0A857C4M2</accession>
<reference evidence="1 2" key="1">
    <citation type="submission" date="2019-12" db="EMBL/GenBank/DDBJ databases">
        <title>The genome of Stappia indica PHM037.</title>
        <authorList>
            <person name="Kacar D."/>
            <person name="Galan B."/>
            <person name="Canedo L."/>
            <person name="Rodriguez P."/>
            <person name="de la Calle F."/>
            <person name="Garcia J.L."/>
        </authorList>
    </citation>
    <scope>NUCLEOTIDE SEQUENCE [LARGE SCALE GENOMIC DNA]</scope>
    <source>
        <strain evidence="1 2">PHM037</strain>
    </source>
</reference>
<dbReference type="EMBL" id="CP046908">
    <property type="protein sequence ID" value="QGZ33940.1"/>
    <property type="molecule type" value="Genomic_DNA"/>
</dbReference>
<evidence type="ECO:0000313" key="2">
    <source>
        <dbReference type="Proteomes" id="UP000435648"/>
    </source>
</evidence>
<name>A0A857C4M2_9HYPH</name>
<proteinExistence type="predicted"/>
<dbReference type="KEGG" id="siw:GH266_05090"/>
<sequence>MTRKKREPVGCTQIATLALHGQASRQRHIAETDDGEIVVLETGGGRDAPDVRAGPFTLPQALELAEQVLAGSPRHITHARTPMVLGAALIAVEAAVRGLHPPANPNQETGE</sequence>
<dbReference type="Proteomes" id="UP000435648">
    <property type="component" value="Chromosome"/>
</dbReference>
<organism evidence="1 2">
    <name type="scientific">Stappia indica</name>
    <dbReference type="NCBI Taxonomy" id="538381"/>
    <lineage>
        <taxon>Bacteria</taxon>
        <taxon>Pseudomonadati</taxon>
        <taxon>Pseudomonadota</taxon>
        <taxon>Alphaproteobacteria</taxon>
        <taxon>Hyphomicrobiales</taxon>
        <taxon>Stappiaceae</taxon>
        <taxon>Stappia</taxon>
    </lineage>
</organism>
<dbReference type="AlphaFoldDB" id="A0A857C4M2"/>
<gene>
    <name evidence="1" type="ORF">GH266_05090</name>
</gene>
<dbReference type="OrthoDB" id="9918074at2"/>